<dbReference type="Gene3D" id="2.60.120.10">
    <property type="entry name" value="Jelly Rolls"/>
    <property type="match status" value="1"/>
</dbReference>
<dbReference type="SUPFAM" id="SSF51182">
    <property type="entry name" value="RmlC-like cupins"/>
    <property type="match status" value="1"/>
</dbReference>
<dbReference type="InterPro" id="IPR011051">
    <property type="entry name" value="RmlC_Cupin_sf"/>
</dbReference>
<reference evidence="1 2" key="1">
    <citation type="submission" date="2017-08" db="EMBL/GenBank/DDBJ databases">
        <title>Complete Genome Sequence of Streptomyces formicae KY5, the formicamycin producer.</title>
        <authorList>
            <person name="Holmes N.A."/>
            <person name="Devine R."/>
            <person name="Qin Z."/>
            <person name="Seipke R.F."/>
            <person name="Wilkinson B."/>
            <person name="Hutchings M.I."/>
        </authorList>
    </citation>
    <scope>NUCLEOTIDE SEQUENCE [LARGE SCALE GENOMIC DNA]</scope>
    <source>
        <strain evidence="1 2">KY5</strain>
    </source>
</reference>
<dbReference type="Proteomes" id="UP000221011">
    <property type="component" value="Chromosome"/>
</dbReference>
<dbReference type="RefSeq" id="WP_098240789.1">
    <property type="nucleotide sequence ID" value="NZ_CP022685.1"/>
</dbReference>
<name>A0A291Q295_9ACTN</name>
<dbReference type="EMBL" id="CP022685">
    <property type="protein sequence ID" value="ATL25722.1"/>
    <property type="molecule type" value="Genomic_DNA"/>
</dbReference>
<evidence type="ECO:0008006" key="3">
    <source>
        <dbReference type="Google" id="ProtNLM"/>
    </source>
</evidence>
<dbReference type="InterPro" id="IPR014710">
    <property type="entry name" value="RmlC-like_jellyroll"/>
</dbReference>
<keyword evidence="2" id="KW-1185">Reference proteome</keyword>
<evidence type="ECO:0000313" key="1">
    <source>
        <dbReference type="EMBL" id="ATL25722.1"/>
    </source>
</evidence>
<organism evidence="1 2">
    <name type="scientific">Streptomyces formicae</name>
    <dbReference type="NCBI Taxonomy" id="1616117"/>
    <lineage>
        <taxon>Bacteria</taxon>
        <taxon>Bacillati</taxon>
        <taxon>Actinomycetota</taxon>
        <taxon>Actinomycetes</taxon>
        <taxon>Kitasatosporales</taxon>
        <taxon>Streptomycetaceae</taxon>
        <taxon>Streptomyces</taxon>
    </lineage>
</organism>
<proteinExistence type="predicted"/>
<sequence>MIVTDSRSASVTHRADGDVVWRTLARRGMVFSECEAVDHLVLDAGGTLASRPDDGTDLVWYVLAGGGTFEAAGEPPRALAADGMALVPAGAAARLTCAEPTALLALTTVPERVSRRLPRRAPCM</sequence>
<evidence type="ECO:0000313" key="2">
    <source>
        <dbReference type="Proteomes" id="UP000221011"/>
    </source>
</evidence>
<dbReference type="AlphaFoldDB" id="A0A291Q295"/>
<accession>A0A291Q295</accession>
<protein>
    <recommendedName>
        <fullName evidence="3">Cupin 2 conserved barrel domain-containing protein</fullName>
    </recommendedName>
</protein>
<dbReference type="KEGG" id="sfk:KY5_0704"/>
<gene>
    <name evidence="1" type="ORF">KY5_0704</name>
</gene>